<keyword evidence="1" id="KW-1133">Transmembrane helix</keyword>
<keyword evidence="1" id="KW-0812">Transmembrane</keyword>
<dbReference type="RefSeq" id="WP_060385762.1">
    <property type="nucleotide sequence ID" value="NZ_LRGC01000006.1"/>
</dbReference>
<evidence type="ECO:0000313" key="3">
    <source>
        <dbReference type="Proteomes" id="UP000056419"/>
    </source>
</evidence>
<gene>
    <name evidence="2" type="ORF">AA415_01599</name>
</gene>
<proteinExistence type="predicted"/>
<evidence type="ECO:0000256" key="1">
    <source>
        <dbReference type="SAM" id="Phobius"/>
    </source>
</evidence>
<keyword evidence="3" id="KW-1185">Reference proteome</keyword>
<comment type="caution">
    <text evidence="2">The sequence shown here is derived from an EMBL/GenBank/DDBJ whole genome shotgun (WGS) entry which is preliminary data.</text>
</comment>
<dbReference type="PATRIC" id="fig|46506.5.peg.1702"/>
<reference evidence="2 3" key="1">
    <citation type="journal article" date="2016" name="BMC Genomics">
        <title>Type VI secretion systems of human gut Bacteroidales segregate into three genetic architectures, two of which are contained on mobile genetic elements.</title>
        <authorList>
            <person name="Coyne M.J."/>
            <person name="Roelofs K.G."/>
            <person name="Comstock L.E."/>
        </authorList>
    </citation>
    <scope>NUCLEOTIDE SEQUENCE [LARGE SCALE GENOMIC DNA]</scope>
    <source>
        <strain evidence="2 3">CL09T03C01</strain>
    </source>
</reference>
<feature type="transmembrane region" description="Helical" evidence="1">
    <location>
        <begin position="7"/>
        <end position="23"/>
    </location>
</feature>
<dbReference type="STRING" id="46506.AA415_01599"/>
<organism evidence="2 3">
    <name type="scientific">Bacteroides stercoris</name>
    <dbReference type="NCBI Taxonomy" id="46506"/>
    <lineage>
        <taxon>Bacteria</taxon>
        <taxon>Pseudomonadati</taxon>
        <taxon>Bacteroidota</taxon>
        <taxon>Bacteroidia</taxon>
        <taxon>Bacteroidales</taxon>
        <taxon>Bacteroidaceae</taxon>
        <taxon>Bacteroides</taxon>
    </lineage>
</organism>
<dbReference type="Proteomes" id="UP000056419">
    <property type="component" value="Unassembled WGS sequence"/>
</dbReference>
<feature type="transmembrane region" description="Helical" evidence="1">
    <location>
        <begin position="43"/>
        <end position="62"/>
    </location>
</feature>
<accession>A0A120A2G8</accession>
<keyword evidence="1" id="KW-0472">Membrane</keyword>
<dbReference type="EMBL" id="LRGC01000006">
    <property type="protein sequence ID" value="KWR55151.1"/>
    <property type="molecule type" value="Genomic_DNA"/>
</dbReference>
<protein>
    <submittedName>
        <fullName evidence="2">Uncharacterized protein</fullName>
    </submittedName>
</protein>
<evidence type="ECO:0000313" key="2">
    <source>
        <dbReference type="EMBL" id="KWR55151.1"/>
    </source>
</evidence>
<sequence length="66" mass="7235">MGKGNEKGCGCLTAVVFALWIWFTLVLSPDSNSGVRYGAIGEFSYGFAIVTGLILVVILWYMTRKL</sequence>
<name>A0A120A2G8_BACSE</name>
<dbReference type="AlphaFoldDB" id="A0A120A2G8"/>